<evidence type="ECO:0000256" key="4">
    <source>
        <dbReference type="ARBA" id="ARBA00022741"/>
    </source>
</evidence>
<evidence type="ECO:0000256" key="3">
    <source>
        <dbReference type="ARBA" id="ARBA00022598"/>
    </source>
</evidence>
<dbReference type="OrthoDB" id="9807503at2"/>
<dbReference type="InterPro" id="IPR020058">
    <property type="entry name" value="Glu/Gln-tRNA-synth_Ib_cat-dom"/>
</dbReference>
<gene>
    <name evidence="8" type="primary">gltX</name>
    <name evidence="11" type="ORF">A6A03_10275</name>
</gene>
<comment type="similarity">
    <text evidence="1 8">Belongs to the class-I aminoacyl-tRNA synthetase family. Glutamate--tRNA ligase type 1 subfamily.</text>
</comment>
<comment type="caution">
    <text evidence="8">Lacks conserved residue(s) required for the propagation of feature annotation.</text>
</comment>
<comment type="function">
    <text evidence="8">Catalyzes the attachment of glutamate to tRNA(Glu) in a two-step reaction: glutamate is first activated by ATP to form Glu-AMP and then transferred to the acceptor end of tRNA(Glu).</text>
</comment>
<dbReference type="PROSITE" id="PS00178">
    <property type="entry name" value="AA_TRNA_LIGASE_I"/>
    <property type="match status" value="1"/>
</dbReference>
<evidence type="ECO:0000313" key="12">
    <source>
        <dbReference type="Proteomes" id="UP000078287"/>
    </source>
</evidence>
<dbReference type="InterPro" id="IPR001412">
    <property type="entry name" value="aa-tRNA-synth_I_CS"/>
</dbReference>
<name>A0A178MH63_9CHLR</name>
<dbReference type="Pfam" id="PF19269">
    <property type="entry name" value="Anticodon_2"/>
    <property type="match status" value="1"/>
</dbReference>
<dbReference type="InterPro" id="IPR020752">
    <property type="entry name" value="Glu-tRNA-synth_I_codon-bd_sub1"/>
</dbReference>
<comment type="subunit">
    <text evidence="8">Monomer.</text>
</comment>
<dbReference type="PRINTS" id="PR00987">
    <property type="entry name" value="TRNASYNTHGLU"/>
</dbReference>
<comment type="subcellular location">
    <subcellularLocation>
        <location evidence="8">Cytoplasm</location>
    </subcellularLocation>
</comment>
<evidence type="ECO:0000256" key="7">
    <source>
        <dbReference type="ARBA" id="ARBA00023146"/>
    </source>
</evidence>
<keyword evidence="7 8" id="KW-0030">Aminoacyl-tRNA synthetase</keyword>
<organism evidence="11 12">
    <name type="scientific">Chloroflexus islandicus</name>
    <dbReference type="NCBI Taxonomy" id="1707952"/>
    <lineage>
        <taxon>Bacteria</taxon>
        <taxon>Bacillati</taxon>
        <taxon>Chloroflexota</taxon>
        <taxon>Chloroflexia</taxon>
        <taxon>Chloroflexales</taxon>
        <taxon>Chloroflexineae</taxon>
        <taxon>Chloroflexaceae</taxon>
        <taxon>Chloroflexus</taxon>
    </lineage>
</organism>
<dbReference type="EC" id="6.1.1.17" evidence="8"/>
<dbReference type="PANTHER" id="PTHR43311">
    <property type="entry name" value="GLUTAMATE--TRNA LIGASE"/>
    <property type="match status" value="1"/>
</dbReference>
<dbReference type="GO" id="GO:0005829">
    <property type="term" value="C:cytosol"/>
    <property type="evidence" value="ECO:0007669"/>
    <property type="project" value="TreeGrafter"/>
</dbReference>
<dbReference type="Pfam" id="PF00749">
    <property type="entry name" value="tRNA-synt_1c"/>
    <property type="match status" value="1"/>
</dbReference>
<keyword evidence="5 8" id="KW-0067">ATP-binding</keyword>
<feature type="domain" description="Glutamyl/glutaminyl-tRNA synthetase class Ib catalytic" evidence="9">
    <location>
        <begin position="8"/>
        <end position="329"/>
    </location>
</feature>
<dbReference type="GO" id="GO:0004818">
    <property type="term" value="F:glutamate-tRNA ligase activity"/>
    <property type="evidence" value="ECO:0007669"/>
    <property type="project" value="UniProtKB-UniRule"/>
</dbReference>
<dbReference type="SUPFAM" id="SSF52374">
    <property type="entry name" value="Nucleotidylyl transferase"/>
    <property type="match status" value="1"/>
</dbReference>
<evidence type="ECO:0000259" key="9">
    <source>
        <dbReference type="Pfam" id="PF00749"/>
    </source>
</evidence>
<dbReference type="GO" id="GO:0008270">
    <property type="term" value="F:zinc ion binding"/>
    <property type="evidence" value="ECO:0007669"/>
    <property type="project" value="InterPro"/>
</dbReference>
<evidence type="ECO:0000256" key="8">
    <source>
        <dbReference type="HAMAP-Rule" id="MF_00022"/>
    </source>
</evidence>
<dbReference type="PANTHER" id="PTHR43311:SF2">
    <property type="entry name" value="GLUTAMATE--TRNA LIGASE, MITOCHONDRIAL-RELATED"/>
    <property type="match status" value="1"/>
</dbReference>
<evidence type="ECO:0000313" key="11">
    <source>
        <dbReference type="EMBL" id="OAN47455.1"/>
    </source>
</evidence>
<dbReference type="GO" id="GO:0006424">
    <property type="term" value="P:glutamyl-tRNA aminoacylation"/>
    <property type="evidence" value="ECO:0007669"/>
    <property type="project" value="UniProtKB-UniRule"/>
</dbReference>
<dbReference type="InterPro" id="IPR045462">
    <property type="entry name" value="aa-tRNA-synth_I_cd-bd"/>
</dbReference>
<keyword evidence="12" id="KW-1185">Reference proteome</keyword>
<keyword evidence="6 8" id="KW-0648">Protein biosynthesis</keyword>
<feature type="domain" description="Aminoacyl-tRNA synthetase class I anticodon-binding" evidence="10">
    <location>
        <begin position="343"/>
        <end position="496"/>
    </location>
</feature>
<dbReference type="InterPro" id="IPR014729">
    <property type="entry name" value="Rossmann-like_a/b/a_fold"/>
</dbReference>
<evidence type="ECO:0000259" key="10">
    <source>
        <dbReference type="Pfam" id="PF19269"/>
    </source>
</evidence>
<proteinExistence type="inferred from homology"/>
<dbReference type="CDD" id="cd00808">
    <property type="entry name" value="GluRS_core"/>
    <property type="match status" value="1"/>
</dbReference>
<dbReference type="Proteomes" id="UP000078287">
    <property type="component" value="Unassembled WGS sequence"/>
</dbReference>
<evidence type="ECO:0000256" key="5">
    <source>
        <dbReference type="ARBA" id="ARBA00022840"/>
    </source>
</evidence>
<dbReference type="FunFam" id="3.40.50.620:FF:000127">
    <property type="entry name" value="Glutamate--tRNA ligase"/>
    <property type="match status" value="1"/>
</dbReference>
<dbReference type="InterPro" id="IPR000924">
    <property type="entry name" value="Glu/Gln-tRNA-synth"/>
</dbReference>
<protein>
    <recommendedName>
        <fullName evidence="8">Glutamate--tRNA ligase</fullName>
        <ecNumber evidence="8">6.1.1.17</ecNumber>
    </recommendedName>
    <alternativeName>
        <fullName evidence="8">Glutamyl-tRNA synthetase</fullName>
        <shortName evidence="8">GluRS</shortName>
    </alternativeName>
</protein>
<dbReference type="EMBL" id="LWQS01000037">
    <property type="protein sequence ID" value="OAN47455.1"/>
    <property type="molecule type" value="Genomic_DNA"/>
</dbReference>
<dbReference type="Gene3D" id="3.40.50.620">
    <property type="entry name" value="HUPs"/>
    <property type="match status" value="1"/>
</dbReference>
<feature type="short sequence motif" description="'KMSKS' region" evidence="8">
    <location>
        <begin position="261"/>
        <end position="265"/>
    </location>
</feature>
<comment type="catalytic activity">
    <reaction evidence="8">
        <text>tRNA(Glu) + L-glutamate + ATP = L-glutamyl-tRNA(Glu) + AMP + diphosphate</text>
        <dbReference type="Rhea" id="RHEA:23540"/>
        <dbReference type="Rhea" id="RHEA-COMP:9663"/>
        <dbReference type="Rhea" id="RHEA-COMP:9680"/>
        <dbReference type="ChEBI" id="CHEBI:29985"/>
        <dbReference type="ChEBI" id="CHEBI:30616"/>
        <dbReference type="ChEBI" id="CHEBI:33019"/>
        <dbReference type="ChEBI" id="CHEBI:78442"/>
        <dbReference type="ChEBI" id="CHEBI:78520"/>
        <dbReference type="ChEBI" id="CHEBI:456215"/>
        <dbReference type="EC" id="6.1.1.17"/>
    </reaction>
</comment>
<dbReference type="GO" id="GO:0005524">
    <property type="term" value="F:ATP binding"/>
    <property type="evidence" value="ECO:0007669"/>
    <property type="project" value="UniProtKB-UniRule"/>
</dbReference>
<dbReference type="InterPro" id="IPR004527">
    <property type="entry name" value="Glu-tRNA-ligase_bac/mito"/>
</dbReference>
<feature type="binding site" evidence="8">
    <location>
        <position position="264"/>
    </location>
    <ligand>
        <name>ATP</name>
        <dbReference type="ChEBI" id="CHEBI:30616"/>
    </ligand>
</feature>
<feature type="short sequence motif" description="'HIGH' region" evidence="8">
    <location>
        <begin position="14"/>
        <end position="24"/>
    </location>
</feature>
<evidence type="ECO:0000256" key="6">
    <source>
        <dbReference type="ARBA" id="ARBA00022917"/>
    </source>
</evidence>
<evidence type="ECO:0000256" key="2">
    <source>
        <dbReference type="ARBA" id="ARBA00022490"/>
    </source>
</evidence>
<keyword evidence="4 8" id="KW-0547">Nucleotide-binding</keyword>
<dbReference type="InterPro" id="IPR008925">
    <property type="entry name" value="aa_tRNA-synth_I_cd-bd_sf"/>
</dbReference>
<keyword evidence="2 8" id="KW-0963">Cytoplasm</keyword>
<keyword evidence="3 8" id="KW-0436">Ligase</keyword>
<dbReference type="Gene3D" id="1.10.10.350">
    <property type="match status" value="1"/>
</dbReference>
<dbReference type="InterPro" id="IPR033910">
    <property type="entry name" value="GluRS_core"/>
</dbReference>
<accession>A0A178MH63</accession>
<dbReference type="SUPFAM" id="SSF48163">
    <property type="entry name" value="An anticodon-binding domain of class I aminoacyl-tRNA synthetases"/>
    <property type="match status" value="1"/>
</dbReference>
<dbReference type="Gene3D" id="1.10.8.70">
    <property type="entry name" value="Glutamate-tRNA synthetase, class I, anticodon-binding domain 1"/>
    <property type="match status" value="1"/>
</dbReference>
<evidence type="ECO:0000256" key="1">
    <source>
        <dbReference type="ARBA" id="ARBA00007894"/>
    </source>
</evidence>
<dbReference type="NCBIfam" id="TIGR00464">
    <property type="entry name" value="gltX_bact"/>
    <property type="match status" value="1"/>
</dbReference>
<sequence length="503" mass="56720">MTSIDGPVRVRFAPSPTGSLHIGGVRTALFNWLCARHYGGQFILRIEDTDEKRFVPGAADDISISLRWVGIDWDEGPDVGGPYGPYVQSERFELGIYRPFIDQLLEAGLAYMSFTTEEELAQMRAAAEAAGIKAFRFRGPERDWPLERQRELAASGKPYTVRLKAPLEGETRFRDLVRGGDEIVVQNDQLQDIVLIKSTGMPVYHFAHLVDDHLMKITHVMRGEEWVPSTPYHVLLYDYFGWQRPIFAHLPAILRHDGKGKLSKRKDDVAAQRFRERGYLPETMLNYLALQGWSYDGVTEIMSRDELIARFTLDRIQPSPARWNPEKLRDMNGIYIRKRTAAEVAELVLPFMQRAGLIGDPASDAERDYLLRLIPLIHERLEELQEAPDLLLFFYRDVTPGETYNPADLIPKKHDAAQTIAMLRAAHEALGRQEDWTPPALEATLRGLCEQLAVKPGPLFGAIRIAITGRSVAPPLFDTLAGVGRERSLARIAAAIAALEQMA</sequence>
<dbReference type="RefSeq" id="WP_066783800.1">
    <property type="nucleotide sequence ID" value="NZ_LWQS01000037.1"/>
</dbReference>
<comment type="caution">
    <text evidence="11">The sequence shown here is derived from an EMBL/GenBank/DDBJ whole genome shotgun (WGS) entry which is preliminary data.</text>
</comment>
<dbReference type="InterPro" id="IPR020751">
    <property type="entry name" value="aa-tRNA-synth_I_codon-bd_sub2"/>
</dbReference>
<dbReference type="AlphaFoldDB" id="A0A178MH63"/>
<dbReference type="STRING" id="1707952.A6A03_10275"/>
<dbReference type="InterPro" id="IPR049940">
    <property type="entry name" value="GluQ/Sye"/>
</dbReference>
<dbReference type="GO" id="GO:0000049">
    <property type="term" value="F:tRNA binding"/>
    <property type="evidence" value="ECO:0007669"/>
    <property type="project" value="InterPro"/>
</dbReference>
<dbReference type="HAMAP" id="MF_00022">
    <property type="entry name" value="Glu_tRNA_synth_type1"/>
    <property type="match status" value="1"/>
</dbReference>
<reference evidence="11 12" key="1">
    <citation type="submission" date="2016-04" db="EMBL/GenBank/DDBJ databases">
        <title>Chloroflexus islandicus sp. nov., a thermophilic filamentous anoxygenic phototrophic bacterium from geyser Strokkur (Iceland).</title>
        <authorList>
            <person name="Gaisin V.A."/>
            <person name="Kalashnikov A.M."/>
            <person name="Sukhacheva M.V."/>
            <person name="Grouzdev D.S."/>
            <person name="Ivanov T.M."/>
            <person name="Kuznetsov B."/>
            <person name="Gorlenko V.M."/>
        </authorList>
    </citation>
    <scope>NUCLEOTIDE SEQUENCE [LARGE SCALE GENOMIC DNA]</scope>
    <source>
        <strain evidence="12">isl-2</strain>
    </source>
</reference>